<dbReference type="PANTHER" id="PTHR33692:SF1">
    <property type="entry name" value="RIBOSOME MATURATION FACTOR RIMM"/>
    <property type="match status" value="1"/>
</dbReference>
<dbReference type="InterPro" id="IPR056792">
    <property type="entry name" value="PRC_RimM"/>
</dbReference>
<comment type="subcellular location">
    <subcellularLocation>
        <location evidence="5">Cytoplasm</location>
    </subcellularLocation>
</comment>
<dbReference type="InterPro" id="IPR011033">
    <property type="entry name" value="PRC_barrel-like_sf"/>
</dbReference>
<organism evidence="8 9">
    <name type="scientific">Nitratiruptor tergarcus DSM 16512</name>
    <dbReference type="NCBI Taxonomy" id="1069081"/>
    <lineage>
        <taxon>Bacteria</taxon>
        <taxon>Pseudomonadati</taxon>
        <taxon>Campylobacterota</taxon>
        <taxon>Epsilonproteobacteria</taxon>
        <taxon>Nautiliales</taxon>
        <taxon>Nitratiruptoraceae</taxon>
        <taxon>Nitratiruptor</taxon>
    </lineage>
</organism>
<evidence type="ECO:0000256" key="2">
    <source>
        <dbReference type="ARBA" id="ARBA00022517"/>
    </source>
</evidence>
<dbReference type="Pfam" id="PF01782">
    <property type="entry name" value="RimM"/>
    <property type="match status" value="1"/>
</dbReference>
<dbReference type="Gene3D" id="2.30.30.240">
    <property type="entry name" value="PRC-barrel domain"/>
    <property type="match status" value="1"/>
</dbReference>
<dbReference type="GO" id="GO:0005840">
    <property type="term" value="C:ribosome"/>
    <property type="evidence" value="ECO:0007669"/>
    <property type="project" value="InterPro"/>
</dbReference>
<dbReference type="RefSeq" id="WP_084274595.1">
    <property type="nucleotide sequence ID" value="NZ_AP026671.1"/>
</dbReference>
<comment type="subunit">
    <text evidence="5">Binds ribosomal protein uS19.</text>
</comment>
<dbReference type="STRING" id="1069081.SAMN05660197_0055"/>
<dbReference type="Gene3D" id="2.40.30.60">
    <property type="entry name" value="RimM"/>
    <property type="match status" value="1"/>
</dbReference>
<dbReference type="GO" id="GO:0005737">
    <property type="term" value="C:cytoplasm"/>
    <property type="evidence" value="ECO:0007669"/>
    <property type="project" value="UniProtKB-SubCell"/>
</dbReference>
<keyword evidence="2 5" id="KW-0690">Ribosome biogenesis</keyword>
<keyword evidence="9" id="KW-1185">Reference proteome</keyword>
<protein>
    <recommendedName>
        <fullName evidence="5">Ribosome maturation factor RimM</fullName>
    </recommendedName>
</protein>
<feature type="domain" description="Ribosome maturation factor RimM PRC barrel" evidence="7">
    <location>
        <begin position="95"/>
        <end position="165"/>
    </location>
</feature>
<dbReference type="InterPro" id="IPR002676">
    <property type="entry name" value="RimM_N"/>
</dbReference>
<evidence type="ECO:0000259" key="6">
    <source>
        <dbReference type="Pfam" id="PF01782"/>
    </source>
</evidence>
<gene>
    <name evidence="5" type="primary">rimM</name>
    <name evidence="8" type="ORF">SAMN05660197_0055</name>
</gene>
<dbReference type="InterPro" id="IPR009000">
    <property type="entry name" value="Transl_B-barrel_sf"/>
</dbReference>
<dbReference type="HAMAP" id="MF_00014">
    <property type="entry name" value="Ribosome_mat_RimM"/>
    <property type="match status" value="1"/>
</dbReference>
<keyword evidence="3 5" id="KW-0698">rRNA processing</keyword>
<dbReference type="SUPFAM" id="SSF50346">
    <property type="entry name" value="PRC-barrel domain"/>
    <property type="match status" value="1"/>
</dbReference>
<comment type="domain">
    <text evidence="5">The PRC barrel domain binds ribosomal protein uS19.</text>
</comment>
<reference evidence="9" key="1">
    <citation type="submission" date="2017-04" db="EMBL/GenBank/DDBJ databases">
        <authorList>
            <person name="Varghese N."/>
            <person name="Submissions S."/>
        </authorList>
    </citation>
    <scope>NUCLEOTIDE SEQUENCE [LARGE SCALE GENOMIC DNA]</scope>
    <source>
        <strain evidence="9">DSM 16512</strain>
    </source>
</reference>
<dbReference type="OrthoDB" id="9810331at2"/>
<evidence type="ECO:0000256" key="4">
    <source>
        <dbReference type="ARBA" id="ARBA00023186"/>
    </source>
</evidence>
<keyword evidence="1 5" id="KW-0963">Cytoplasm</keyword>
<dbReference type="NCBIfam" id="TIGR02273">
    <property type="entry name" value="16S_RimM"/>
    <property type="match status" value="1"/>
</dbReference>
<dbReference type="InterPro" id="IPR036976">
    <property type="entry name" value="RimM_N_sf"/>
</dbReference>
<evidence type="ECO:0000313" key="9">
    <source>
        <dbReference type="Proteomes" id="UP000192602"/>
    </source>
</evidence>
<dbReference type="Proteomes" id="UP000192602">
    <property type="component" value="Unassembled WGS sequence"/>
</dbReference>
<dbReference type="GO" id="GO:0006364">
    <property type="term" value="P:rRNA processing"/>
    <property type="evidence" value="ECO:0007669"/>
    <property type="project" value="UniProtKB-UniRule"/>
</dbReference>
<dbReference type="Pfam" id="PF24986">
    <property type="entry name" value="PRC_RimM"/>
    <property type="match status" value="1"/>
</dbReference>
<proteinExistence type="inferred from homology"/>
<dbReference type="EMBL" id="FWWZ01000001">
    <property type="protein sequence ID" value="SMC08308.1"/>
    <property type="molecule type" value="Genomic_DNA"/>
</dbReference>
<name>A0A1W1WPS1_9BACT</name>
<evidence type="ECO:0000259" key="7">
    <source>
        <dbReference type="Pfam" id="PF24986"/>
    </source>
</evidence>
<evidence type="ECO:0000313" key="8">
    <source>
        <dbReference type="EMBL" id="SMC08308.1"/>
    </source>
</evidence>
<accession>A0A1W1WPS1</accession>
<comment type="function">
    <text evidence="5">An accessory protein needed during the final step in the assembly of 30S ribosomal subunit, possibly for assembly of the head region. Essential for efficient processing of 16S rRNA. May be needed both before and after RbfA during the maturation of 16S rRNA. It has affinity for free ribosomal 30S subunits but not for 70S ribosomes.</text>
</comment>
<keyword evidence="4 5" id="KW-0143">Chaperone</keyword>
<dbReference type="SUPFAM" id="SSF50447">
    <property type="entry name" value="Translation proteins"/>
    <property type="match status" value="1"/>
</dbReference>
<dbReference type="GO" id="GO:0042274">
    <property type="term" value="P:ribosomal small subunit biogenesis"/>
    <property type="evidence" value="ECO:0007669"/>
    <property type="project" value="UniProtKB-UniRule"/>
</dbReference>
<dbReference type="PANTHER" id="PTHR33692">
    <property type="entry name" value="RIBOSOME MATURATION FACTOR RIMM"/>
    <property type="match status" value="1"/>
</dbReference>
<dbReference type="AlphaFoldDB" id="A0A1W1WPS1"/>
<evidence type="ECO:0000256" key="3">
    <source>
        <dbReference type="ARBA" id="ARBA00022552"/>
    </source>
</evidence>
<feature type="domain" description="RimM N-terminal" evidence="6">
    <location>
        <begin position="6"/>
        <end position="80"/>
    </location>
</feature>
<dbReference type="InterPro" id="IPR011961">
    <property type="entry name" value="RimM"/>
</dbReference>
<sequence>MKKLAIARLGRSVGLKGEMRFFDLSDFPEQFQEGASFESDRGKLTIERINPQRGTIKFVGINTPEDAKKLTNAYLYSDEQKSKEQLNLNEGEYFWFEIIGLDIYENSEYLGKVQDIQRMPQSDYLLVQTAPDLIQKNLPKSFLLPFSDPFIVDVDLQKRRIVVAGARDILEAS</sequence>
<dbReference type="GO" id="GO:0043022">
    <property type="term" value="F:ribosome binding"/>
    <property type="evidence" value="ECO:0007669"/>
    <property type="project" value="InterPro"/>
</dbReference>
<evidence type="ECO:0000256" key="5">
    <source>
        <dbReference type="HAMAP-Rule" id="MF_00014"/>
    </source>
</evidence>
<comment type="similarity">
    <text evidence="5">Belongs to the RimM family.</text>
</comment>
<evidence type="ECO:0000256" key="1">
    <source>
        <dbReference type="ARBA" id="ARBA00022490"/>
    </source>
</evidence>